<dbReference type="PANTHER" id="PTHR42924">
    <property type="entry name" value="EXONUCLEASE"/>
    <property type="match status" value="1"/>
</dbReference>
<dbReference type="GO" id="GO:0035312">
    <property type="term" value="F:5'-3' DNA exonuclease activity"/>
    <property type="evidence" value="ECO:0007669"/>
    <property type="project" value="TreeGrafter"/>
</dbReference>
<reference evidence="2" key="1">
    <citation type="submission" date="2019-08" db="EMBL/GenBank/DDBJ databases">
        <authorList>
            <person name="Kucharzyk K."/>
            <person name="Murdoch R.W."/>
            <person name="Higgins S."/>
            <person name="Loffler F."/>
        </authorList>
    </citation>
    <scope>NUCLEOTIDE SEQUENCE</scope>
</reference>
<comment type="caution">
    <text evidence="2">The sequence shown here is derived from an EMBL/GenBank/DDBJ whole genome shotgun (WGS) entry which is preliminary data.</text>
</comment>
<accession>A0A645BMN6</accession>
<dbReference type="GO" id="GO:0004534">
    <property type="term" value="F:5'-3' RNA exonuclease activity"/>
    <property type="evidence" value="ECO:0007669"/>
    <property type="project" value="TreeGrafter"/>
</dbReference>
<dbReference type="FunFam" id="3.20.20.140:FF:000152">
    <property type="entry name" value="Conserved protein"/>
    <property type="match status" value="1"/>
</dbReference>
<dbReference type="PANTHER" id="PTHR42924:SF18">
    <property type="entry name" value="POLYMERASE_HISTIDINOL PHOSPHATASE N-TERMINAL DOMAIN-CONTAINING PROTEIN"/>
    <property type="match status" value="1"/>
</dbReference>
<protein>
    <recommendedName>
        <fullName evidence="1">Polymerase/histidinol phosphatase N-terminal domain-containing protein</fullName>
    </recommendedName>
</protein>
<dbReference type="EMBL" id="VSSQ01021207">
    <property type="protein sequence ID" value="MPM66636.1"/>
    <property type="molecule type" value="Genomic_DNA"/>
</dbReference>
<dbReference type="InterPro" id="IPR016195">
    <property type="entry name" value="Pol/histidinol_Pase-like"/>
</dbReference>
<dbReference type="AlphaFoldDB" id="A0A645BMN6"/>
<evidence type="ECO:0000313" key="2">
    <source>
        <dbReference type="EMBL" id="MPM66636.1"/>
    </source>
</evidence>
<dbReference type="InterPro" id="IPR052018">
    <property type="entry name" value="PHP_domain"/>
</dbReference>
<feature type="domain" description="Polymerase/histidinol phosphatase N-terminal" evidence="1">
    <location>
        <begin position="50"/>
        <end position="116"/>
    </location>
</feature>
<organism evidence="2">
    <name type="scientific">bioreactor metagenome</name>
    <dbReference type="NCBI Taxonomy" id="1076179"/>
    <lineage>
        <taxon>unclassified sequences</taxon>
        <taxon>metagenomes</taxon>
        <taxon>ecological metagenomes</taxon>
    </lineage>
</organism>
<gene>
    <name evidence="2" type="ORF">SDC9_113546</name>
</gene>
<proteinExistence type="predicted"/>
<sequence length="353" mass="40596">MSANLLNIFHRKNTAKWSCMFMRRKIENNPKSTVSSELAETLLKEGWKKMDLHVHSSCSYDVPPAKSMHPAVLFEKAKAARLDFVTFTDHDTVKAYDLLGWDRDGLIPGVEISIKDPENVGHTLHVNVFELDQEDFGELETIASQEYDFKSFLRYLRVHDLPHIYNHPFWFAIGDRPNLWAVPELIKQFPVVEYNMQDLTEKNLITAALARKYGKGLAATTDSHTGCMGTVYTLAKGDSFKEYIDNIKSGRSFIVVEGGTMRHLTKELNAWVELVFSMDRNVSKEIDFTTNVKTFDRLIGFFANERIRGFPGINGFTMRFFQNFSRSGLPAYMYMRYEKSLVSRIEKIVNLTV</sequence>
<evidence type="ECO:0000259" key="1">
    <source>
        <dbReference type="SMART" id="SM00481"/>
    </source>
</evidence>
<dbReference type="SUPFAM" id="SSF89550">
    <property type="entry name" value="PHP domain-like"/>
    <property type="match status" value="1"/>
</dbReference>
<name>A0A645BMN6_9ZZZZ</name>
<dbReference type="SMART" id="SM00481">
    <property type="entry name" value="POLIIIAc"/>
    <property type="match status" value="1"/>
</dbReference>
<dbReference type="InterPro" id="IPR003141">
    <property type="entry name" value="Pol/His_phosphatase_N"/>
</dbReference>
<dbReference type="Gene3D" id="3.20.20.140">
    <property type="entry name" value="Metal-dependent hydrolases"/>
    <property type="match status" value="1"/>
</dbReference>